<feature type="non-terminal residue" evidence="3">
    <location>
        <position position="562"/>
    </location>
</feature>
<sequence length="562" mass="65000">MNFISKIFLLIFSLRIDGLIDLGPKWTYEYRIGKDDELKNIVRTGTPQISEEESNESISIKEDDAIRKDEERLSLVEERLRKEAAALRILEKYKIKNNANRMGTKHRTEEKGRSPSKIIKHDNHKSLKKRKAKINKKKDDATGPVEEVKTSEPIEEIIVTKKSPKSEKVTFTSSDESFDSSEKKEESYEKTTKKHKRVGHGDKIYKEHDTAPNKSKVDRMHAHNTVAAKILPLNKIKAISHRPTQSTTGIVTTLRTGDIYTNPHRVKSDAKITEFTDNLFKQTLNVFDTVKKKTSQYHVKKEIDALAKNYEEKFKEFLRDRNSQKIKTRLGTQKVILNTIETSNRILKRLVNFMIGDMDKKAVLRDNMATAKIFQKEIETEQNLELSQACKNFGVCRTGNGFPEFIADVITIILRCDDRRFQQSIDALTEVLKDTNYYILDSSTERRLKDGIENLEMQPIYTLRPTLTIIRNIISNKNKPLVVNNSNANKLVNSTLAFLELIDIMEQRFPRNETNASEWSEIKTSLSDFVDSKRYDIQDIMELFVKHLKKSLKSLDMPTQRI</sequence>
<feature type="compositionally biased region" description="Basic and acidic residues" evidence="1">
    <location>
        <begin position="180"/>
        <end position="191"/>
    </location>
</feature>
<feature type="compositionally biased region" description="Basic residues" evidence="1">
    <location>
        <begin position="126"/>
        <end position="136"/>
    </location>
</feature>
<feature type="compositionally biased region" description="Basic and acidic residues" evidence="1">
    <location>
        <begin position="137"/>
        <end position="149"/>
    </location>
</feature>
<evidence type="ECO:0000256" key="1">
    <source>
        <dbReference type="SAM" id="MobiDB-lite"/>
    </source>
</evidence>
<organism evidence="3 4">
    <name type="scientific">Spodoptera exigua</name>
    <name type="common">Beet armyworm</name>
    <name type="synonym">Noctua fulgens</name>
    <dbReference type="NCBI Taxonomy" id="7107"/>
    <lineage>
        <taxon>Eukaryota</taxon>
        <taxon>Metazoa</taxon>
        <taxon>Ecdysozoa</taxon>
        <taxon>Arthropoda</taxon>
        <taxon>Hexapoda</taxon>
        <taxon>Insecta</taxon>
        <taxon>Pterygota</taxon>
        <taxon>Neoptera</taxon>
        <taxon>Endopterygota</taxon>
        <taxon>Lepidoptera</taxon>
        <taxon>Glossata</taxon>
        <taxon>Ditrysia</taxon>
        <taxon>Noctuoidea</taxon>
        <taxon>Noctuidae</taxon>
        <taxon>Amphipyrinae</taxon>
        <taxon>Spodoptera</taxon>
    </lineage>
</organism>
<feature type="signal peptide" evidence="2">
    <location>
        <begin position="1"/>
        <end position="18"/>
    </location>
</feature>
<accession>A0A922SJK2</accession>
<dbReference type="AlphaFoldDB" id="A0A922SJK2"/>
<dbReference type="EMBL" id="JACEFF010000294">
    <property type="protein sequence ID" value="KAH9640130.1"/>
    <property type="molecule type" value="Genomic_DNA"/>
</dbReference>
<feature type="region of interest" description="Disordered" evidence="1">
    <location>
        <begin position="164"/>
        <end position="198"/>
    </location>
</feature>
<evidence type="ECO:0000256" key="2">
    <source>
        <dbReference type="SAM" id="SignalP"/>
    </source>
</evidence>
<gene>
    <name evidence="3" type="ORF">HF086_002790</name>
</gene>
<evidence type="ECO:0000313" key="4">
    <source>
        <dbReference type="Proteomes" id="UP000814243"/>
    </source>
</evidence>
<evidence type="ECO:0000313" key="3">
    <source>
        <dbReference type="EMBL" id="KAH9640130.1"/>
    </source>
</evidence>
<comment type="caution">
    <text evidence="3">The sequence shown here is derived from an EMBL/GenBank/DDBJ whole genome shotgun (WGS) entry which is preliminary data.</text>
</comment>
<feature type="chain" id="PRO_5037388646" evidence="2">
    <location>
        <begin position="19"/>
        <end position="562"/>
    </location>
</feature>
<keyword evidence="2" id="KW-0732">Signal</keyword>
<name>A0A922SJK2_SPOEX</name>
<feature type="region of interest" description="Disordered" evidence="1">
    <location>
        <begin position="123"/>
        <end position="149"/>
    </location>
</feature>
<dbReference type="Proteomes" id="UP000814243">
    <property type="component" value="Unassembled WGS sequence"/>
</dbReference>
<protein>
    <submittedName>
        <fullName evidence="3">Uncharacterized protein</fullName>
    </submittedName>
</protein>
<reference evidence="3" key="1">
    <citation type="journal article" date="2021" name="G3 (Bethesda)">
        <title>Genome and transcriptome analysis of the beet armyworm Spodoptera exigua reveals targets for pest control. .</title>
        <authorList>
            <person name="Simon S."/>
            <person name="Breeschoten T."/>
            <person name="Jansen H.J."/>
            <person name="Dirks R.P."/>
            <person name="Schranz M.E."/>
            <person name="Ros V.I.D."/>
        </authorList>
    </citation>
    <scope>NUCLEOTIDE SEQUENCE</scope>
    <source>
        <strain evidence="3">TB_SE_WUR_2020</strain>
    </source>
</reference>
<proteinExistence type="predicted"/>